<comment type="caution">
    <text evidence="1">The sequence shown here is derived from an EMBL/GenBank/DDBJ whole genome shotgun (WGS) entry which is preliminary data.</text>
</comment>
<reference evidence="1 2" key="1">
    <citation type="submission" date="2011-09" db="EMBL/GenBank/DDBJ databases">
        <authorList>
            <person name="McClelland M."/>
            <person name="Clifton S."/>
            <person name="Porwollik S."/>
            <person name="Cheng P."/>
            <person name="Wollam A."/>
            <person name="Wang C."/>
            <person name="Pepin K."/>
            <person name="Bhonagiri V."/>
            <person name="Fulton R."/>
            <person name="Fulton L.F."/>
            <person name="Delehaunty K."/>
            <person name="Fronick C."/>
            <person name="O'Laughlin M."/>
            <person name="Godfrey J."/>
            <person name="Waligorski J."/>
            <person name="Appelbaum E."/>
            <person name="Farmer C."/>
            <person name="Strong C."/>
            <person name="Tomlinson C."/>
            <person name="Hou S."/>
            <person name="Minx P."/>
            <person name="Warren W."/>
            <person name="Wilson R.K."/>
        </authorList>
    </citation>
    <scope>NUCLEOTIDE SEQUENCE [LARGE SCALE GENOMIC DNA]</scope>
    <source>
        <strain evidence="2">SARB 27</strain>
    </source>
</reference>
<evidence type="ECO:0000313" key="2">
    <source>
        <dbReference type="Proteomes" id="UP000004564"/>
    </source>
</evidence>
<dbReference type="EMBL" id="AFYI01000002">
    <property type="protein sequence ID" value="EHB42488.1"/>
    <property type="molecule type" value="Genomic_DNA"/>
</dbReference>
<accession>A0A6C8G9V2</accession>
<sequence length="41" mass="4345">MPSGIQVVSPNGYCDNTLSCASQKSMTIRGNPGYSLINQPD</sequence>
<evidence type="ECO:0000313" key="1">
    <source>
        <dbReference type="EMBL" id="EHB42488.1"/>
    </source>
</evidence>
<gene>
    <name evidence="1" type="ORF">SEENIN0B_02370</name>
</gene>
<dbReference type="AlphaFoldDB" id="A0A6C8G9V2"/>
<dbReference type="Proteomes" id="UP000004564">
    <property type="component" value="Chromosome"/>
</dbReference>
<protein>
    <submittedName>
        <fullName evidence="1">Uncharacterized protein</fullName>
    </submittedName>
</protein>
<name>A0A6C8G9V2_SALIN</name>
<proteinExistence type="predicted"/>
<organism evidence="1 2">
    <name type="scientific">Salmonella enterica subsp. enterica serovar Infantis str. SARB27</name>
    <dbReference type="NCBI Taxonomy" id="596155"/>
    <lineage>
        <taxon>Bacteria</taxon>
        <taxon>Pseudomonadati</taxon>
        <taxon>Pseudomonadota</taxon>
        <taxon>Gammaproteobacteria</taxon>
        <taxon>Enterobacterales</taxon>
        <taxon>Enterobacteriaceae</taxon>
        <taxon>Salmonella</taxon>
    </lineage>
</organism>